<dbReference type="InterPro" id="IPR008979">
    <property type="entry name" value="Galactose-bd-like_sf"/>
</dbReference>
<reference evidence="15 16" key="1">
    <citation type="submission" date="2019-02" db="EMBL/GenBank/DDBJ databases">
        <title>Genome sequencing of the rare red list fungi Hericium alpestre (H. flagellum).</title>
        <authorList>
            <person name="Buettner E."/>
            <person name="Kellner H."/>
        </authorList>
    </citation>
    <scope>NUCLEOTIDE SEQUENCE [LARGE SCALE GENOMIC DNA]</scope>
    <source>
        <strain evidence="15 16">DSM 108284</strain>
    </source>
</reference>
<feature type="region of interest" description="Disordered" evidence="13">
    <location>
        <begin position="770"/>
        <end position="844"/>
    </location>
</feature>
<evidence type="ECO:0000256" key="3">
    <source>
        <dbReference type="ARBA" id="ARBA00022631"/>
    </source>
</evidence>
<dbReference type="InterPro" id="IPR017907">
    <property type="entry name" value="Znf_RING_CS"/>
</dbReference>
<dbReference type="Gene3D" id="2.60.120.260">
    <property type="entry name" value="Galactose-binding domain-like"/>
    <property type="match status" value="2"/>
</dbReference>
<evidence type="ECO:0000256" key="10">
    <source>
        <dbReference type="ARBA" id="ARBA00059679"/>
    </source>
</evidence>
<proteinExistence type="inferred from homology"/>
<gene>
    <name evidence="15" type="ORF">EWM64_g3118</name>
</gene>
<dbReference type="Gene3D" id="3.30.40.10">
    <property type="entry name" value="Zinc/RING finger domain, C3HC4 (zinc finger)"/>
    <property type="match status" value="1"/>
</dbReference>
<feature type="coiled-coil region" evidence="12">
    <location>
        <begin position="1037"/>
        <end position="1133"/>
    </location>
</feature>
<dbReference type="Pfam" id="PF26095">
    <property type="entry name" value="CC_Bre1"/>
    <property type="match status" value="1"/>
</dbReference>
<dbReference type="Pfam" id="PF08647">
    <property type="entry name" value="BRE1"/>
    <property type="match status" value="1"/>
</dbReference>
<dbReference type="InterPro" id="IPR058643">
    <property type="entry name" value="BRE1-like_CC"/>
</dbReference>
<evidence type="ECO:0000259" key="14">
    <source>
        <dbReference type="PROSITE" id="PS50089"/>
    </source>
</evidence>
<evidence type="ECO:0000256" key="1">
    <source>
        <dbReference type="ARBA" id="ARBA00009242"/>
    </source>
</evidence>
<comment type="subunit">
    <text evidence="2">Homodimer.</text>
</comment>
<comment type="similarity">
    <text evidence="1">Belongs to the allantoicase family.</text>
</comment>
<dbReference type="GO" id="GO:0004848">
    <property type="term" value="F:ureidoglycolate hydrolase activity"/>
    <property type="evidence" value="ECO:0007669"/>
    <property type="project" value="InterPro"/>
</dbReference>
<dbReference type="Proteomes" id="UP000298061">
    <property type="component" value="Unassembled WGS sequence"/>
</dbReference>
<protein>
    <recommendedName>
        <fullName evidence="14">RING-type domain-containing protein</fullName>
    </recommendedName>
</protein>
<dbReference type="InterPro" id="IPR015908">
    <property type="entry name" value="Allantoicase_dom"/>
</dbReference>
<evidence type="ECO:0000256" key="11">
    <source>
        <dbReference type="PROSITE-ProRule" id="PRU00175"/>
    </source>
</evidence>
<organism evidence="15 16">
    <name type="scientific">Hericium alpestre</name>
    <dbReference type="NCBI Taxonomy" id="135208"/>
    <lineage>
        <taxon>Eukaryota</taxon>
        <taxon>Fungi</taxon>
        <taxon>Dikarya</taxon>
        <taxon>Basidiomycota</taxon>
        <taxon>Agaricomycotina</taxon>
        <taxon>Agaricomycetes</taxon>
        <taxon>Russulales</taxon>
        <taxon>Hericiaceae</taxon>
        <taxon>Hericium</taxon>
    </lineage>
</organism>
<dbReference type="Pfam" id="PF03561">
    <property type="entry name" value="Allantoicase"/>
    <property type="match status" value="3"/>
</dbReference>
<keyword evidence="16" id="KW-1185">Reference proteome</keyword>
<keyword evidence="7" id="KW-0862">Zinc</keyword>
<dbReference type="InterPro" id="IPR018957">
    <property type="entry name" value="Znf_C3HC4_RING-type"/>
</dbReference>
<dbReference type="PANTHER" id="PTHR12045:SF3">
    <property type="entry name" value="INACTIVE ALLANTOICASE-RELATED"/>
    <property type="match status" value="1"/>
</dbReference>
<comment type="caution">
    <text evidence="15">The sequence shown here is derived from an EMBL/GenBank/DDBJ whole genome shotgun (WGS) entry which is preliminary data.</text>
</comment>
<evidence type="ECO:0000256" key="6">
    <source>
        <dbReference type="ARBA" id="ARBA00022801"/>
    </source>
</evidence>
<evidence type="ECO:0000256" key="4">
    <source>
        <dbReference type="ARBA" id="ARBA00022723"/>
    </source>
</evidence>
<keyword evidence="5 11" id="KW-0863">Zinc-finger</keyword>
<evidence type="ECO:0000256" key="8">
    <source>
        <dbReference type="ARBA" id="ARBA00023239"/>
    </source>
</evidence>
<feature type="coiled-coil region" evidence="12">
    <location>
        <begin position="914"/>
        <end position="970"/>
    </location>
</feature>
<comment type="function">
    <text evidence="10">E3 ubiquitin-protein ligase that mediates monoubiquitination of histone H2B to form H2BK123ub1. H2BK123ub1 gives a specific tag for epigenetic transcriptional activation and is also a prerequisite for H3K4me and H3K79me formation.</text>
</comment>
<feature type="compositionally biased region" description="Basic and acidic residues" evidence="13">
    <location>
        <begin position="793"/>
        <end position="828"/>
    </location>
</feature>
<feature type="coiled-coil region" evidence="12">
    <location>
        <begin position="618"/>
        <end position="645"/>
    </location>
</feature>
<evidence type="ECO:0000256" key="5">
    <source>
        <dbReference type="ARBA" id="ARBA00022771"/>
    </source>
</evidence>
<keyword evidence="6" id="KW-0378">Hydrolase</keyword>
<dbReference type="HAMAP" id="MF_00813">
    <property type="entry name" value="Allantoicase"/>
    <property type="match status" value="1"/>
</dbReference>
<sequence length="1389" mass="155049">MAFKRADLEQFSSVFGAATELSSVAIGGKIIEVSDEFFAEAFHLLLVEPAPSLKGQFGPKGALYSGWETRRHNPDYDWAIIKLGTTGSVIGFDIDTTHFNGNEAPEVSVQTLLLPDGEEAPSSSDPQVPETKGVNYVKLNMYPDGGIARFRVYGHVVPVHPASNEIFDVAHVFAGGRVVFTSDQHFGVGSNLILPGRGKDMGDGWETKRSRQPGHKDWVIIKLGAPAILSHVTIDTAHFKGNFPQTCELHAIRSPLEIPPHAPSHPPPASCSPRAEHRAVVATNDEWILVLPKTPLGPHREHSLRLDNTDNQPFTHVRLTIYPDGGVKRVRVFGKKAGEVPLTKTVEADAVAAKEPPIAIASEKKAYRTIPALPLTPEAFAPFGQVIQSYLDIHAVPSPRTTKITPANFGTATKFHKLSLLESIYPEGSGATPGISVYRCQPVETCSDSSGKAVKVELKALERHPYTNQAFIPMGADQSQRYLVVVTKDADNGKPDLKSVRAFVATGAQGIVYKTAVWHQPMTVLEKSWIAVFTCRRAILVFSCVPSAIYMLAMESRKRPYPEEPEPLYAKKRALTDSNDSPVHINGVVPSSNSVDDEEPRDQSTLEQFRKEAIFRRMKHYARENSRSQARIAELEHRKSSYEASLAVMGACWSQLLDTIRALVNSEDLPDSGHEAEADLLDLSRYVSSDEDAMLAEALDKNAHTTHKLVAKFVKMSSSGIRDEELKKQFRDSQAECGVLRSQLALTKAELADSQALCEQYQTDLHRAESRFDRQDSSTVRAVHGHGSASPSSHHEMKAEEVKGEGVKSEGTKIEDVKMDEPESKREPSSSASPPPANGLSPNQEDWMHIAHSREEIVKQLELQVTGLQAQVLALESERQEPSAETITNTPYYQSLLHQISGLQHTNSERNTIIETLRKEVASLEASKIQWQEEAKVLADAAVVEAQKALTKKSEEAARLRQARDQLAAELHERKSVDLNYRKSLDEMTDLAKNREERITVLLAEVSRLKALTAAKAGDGDLMNFFLWEKSGNVSYVDDLKQRLEASEARATSIEQQLAFFEEEHPDVIKHMRSEAEARQQLAEAMKLLNQYQATYGKSSTLPPETKQLMSQLERNEQELKALRLQEAQHTQAETALYGELDQLSAAWESLDKQVKKKVYDLADCEQRLEKACIEKAKADNKYWGAMRFKEASENALKNYKRDAERQARLLDAVRESEKALKDVVSNFDRELSLHKQTSARWKLRVEDVEMQRKEYENKSALEAQKAARSEKSSHIAEERLHSATAHIRKLEDELTKAKREAEKASSVIKAKPQTSSQKEAGLQKEIDKCMSILKCSTCRINMRNTVITKCMHSFCKQCVEARIATRQRKCPACNLPFAHQDVQQLYFQ</sequence>
<dbReference type="InterPro" id="IPR047233">
    <property type="entry name" value="UAH_cupin"/>
</dbReference>
<dbReference type="InterPro" id="IPR005164">
    <property type="entry name" value="Allantoicase"/>
</dbReference>
<dbReference type="SMART" id="SM00184">
    <property type="entry name" value="RING"/>
    <property type="match status" value="1"/>
</dbReference>
<dbReference type="Pfam" id="PF00097">
    <property type="entry name" value="zf-C3HC4"/>
    <property type="match status" value="1"/>
</dbReference>
<dbReference type="SUPFAM" id="SSF49785">
    <property type="entry name" value="Galactose-binding domain-like"/>
    <property type="match status" value="2"/>
</dbReference>
<dbReference type="InterPro" id="IPR024060">
    <property type="entry name" value="Ureidoglycolate_lyase_dom_sf"/>
</dbReference>
<dbReference type="InterPro" id="IPR001841">
    <property type="entry name" value="Znf_RING"/>
</dbReference>
<dbReference type="InterPro" id="IPR011051">
    <property type="entry name" value="RmlC_Cupin_sf"/>
</dbReference>
<evidence type="ECO:0000256" key="12">
    <source>
        <dbReference type="SAM" id="Coils"/>
    </source>
</evidence>
<dbReference type="Pfam" id="PF04115">
    <property type="entry name" value="Ureidogly_lyase"/>
    <property type="match status" value="1"/>
</dbReference>
<dbReference type="GO" id="GO:0000256">
    <property type="term" value="P:allantoin catabolic process"/>
    <property type="evidence" value="ECO:0007669"/>
    <property type="project" value="InterPro"/>
</dbReference>
<dbReference type="GO" id="GO:0006144">
    <property type="term" value="P:purine nucleobase metabolic process"/>
    <property type="evidence" value="ECO:0007669"/>
    <property type="project" value="UniProtKB-KW"/>
</dbReference>
<dbReference type="CDD" id="cd20298">
    <property type="entry name" value="cupin_UAH"/>
    <property type="match status" value="1"/>
</dbReference>
<keyword evidence="12" id="KW-0175">Coiled coil</keyword>
<keyword evidence="3" id="KW-0659">Purine metabolism</keyword>
<dbReference type="Gene3D" id="2.60.120.480">
    <property type="entry name" value="Ureidoglycolate hydrolase"/>
    <property type="match status" value="1"/>
</dbReference>
<name>A0A4Z0A369_9AGAM</name>
<dbReference type="PANTHER" id="PTHR12045">
    <property type="entry name" value="ALLANTOICASE"/>
    <property type="match status" value="1"/>
</dbReference>
<evidence type="ECO:0000313" key="16">
    <source>
        <dbReference type="Proteomes" id="UP000298061"/>
    </source>
</evidence>
<keyword evidence="8" id="KW-0456">Lyase</keyword>
<feature type="region of interest" description="Disordered" evidence="13">
    <location>
        <begin position="578"/>
        <end position="603"/>
    </location>
</feature>
<dbReference type="PROSITE" id="PS50089">
    <property type="entry name" value="ZF_RING_2"/>
    <property type="match status" value="1"/>
</dbReference>
<dbReference type="SUPFAM" id="SSF57850">
    <property type="entry name" value="RING/U-box"/>
    <property type="match status" value="1"/>
</dbReference>
<dbReference type="GO" id="GO:0008270">
    <property type="term" value="F:zinc ion binding"/>
    <property type="evidence" value="ECO:0007669"/>
    <property type="project" value="UniProtKB-KW"/>
</dbReference>
<comment type="catalytic activity">
    <reaction evidence="9">
        <text>(S)-ureidoglycolate = urea + glyoxylate</text>
        <dbReference type="Rhea" id="RHEA:11304"/>
        <dbReference type="ChEBI" id="CHEBI:16199"/>
        <dbReference type="ChEBI" id="CHEBI:36655"/>
        <dbReference type="ChEBI" id="CHEBI:57296"/>
        <dbReference type="EC" id="4.3.2.3"/>
    </reaction>
</comment>
<dbReference type="InterPro" id="IPR007247">
    <property type="entry name" value="Ureidogly_lyase"/>
</dbReference>
<keyword evidence="4" id="KW-0479">Metal-binding</keyword>
<accession>A0A4Z0A369</accession>
<dbReference type="STRING" id="135208.A0A4Z0A369"/>
<dbReference type="EMBL" id="SFCI01000275">
    <property type="protein sequence ID" value="TFY80894.1"/>
    <property type="molecule type" value="Genomic_DNA"/>
</dbReference>
<dbReference type="InterPro" id="IPR013083">
    <property type="entry name" value="Znf_RING/FYVE/PHD"/>
</dbReference>
<feature type="coiled-coil region" evidence="12">
    <location>
        <begin position="1162"/>
        <end position="1308"/>
    </location>
</feature>
<evidence type="ECO:0000256" key="13">
    <source>
        <dbReference type="SAM" id="MobiDB-lite"/>
    </source>
</evidence>
<evidence type="ECO:0000256" key="9">
    <source>
        <dbReference type="ARBA" id="ARBA00047684"/>
    </source>
</evidence>
<feature type="domain" description="RING-type" evidence="14">
    <location>
        <begin position="1336"/>
        <end position="1375"/>
    </location>
</feature>
<dbReference type="PROSITE" id="PS00518">
    <property type="entry name" value="ZF_RING_1"/>
    <property type="match status" value="1"/>
</dbReference>
<evidence type="ECO:0000313" key="15">
    <source>
        <dbReference type="EMBL" id="TFY80894.1"/>
    </source>
</evidence>
<dbReference type="GO" id="GO:0004037">
    <property type="term" value="F:allantoicase activity"/>
    <property type="evidence" value="ECO:0007669"/>
    <property type="project" value="InterPro"/>
</dbReference>
<dbReference type="CDD" id="cd16499">
    <property type="entry name" value="RING-HC_Bre1-like"/>
    <property type="match status" value="1"/>
</dbReference>
<evidence type="ECO:0000256" key="7">
    <source>
        <dbReference type="ARBA" id="ARBA00022833"/>
    </source>
</evidence>
<dbReference type="SUPFAM" id="SSF51182">
    <property type="entry name" value="RmlC-like cupins"/>
    <property type="match status" value="1"/>
</dbReference>
<evidence type="ECO:0000256" key="2">
    <source>
        <dbReference type="ARBA" id="ARBA00011738"/>
    </source>
</evidence>
<dbReference type="GO" id="GO:0050385">
    <property type="term" value="F:ureidoglycolate lyase activity"/>
    <property type="evidence" value="ECO:0007669"/>
    <property type="project" value="UniProtKB-EC"/>
</dbReference>
<dbReference type="OrthoDB" id="10266039at2759"/>
<dbReference type="FunFam" id="2.60.120.260:FF:000059">
    <property type="entry name" value="Probable allantoicase"/>
    <property type="match status" value="1"/>
</dbReference>